<accession>A0ABY5K5P4</accession>
<keyword evidence="2 3" id="KW-0326">Glycosidase</keyword>
<dbReference type="Pfam" id="PF00150">
    <property type="entry name" value="Cellulase"/>
    <property type="match status" value="1"/>
</dbReference>
<feature type="domain" description="Glycoside hydrolase family 5" evidence="5">
    <location>
        <begin position="65"/>
        <end position="182"/>
    </location>
</feature>
<feature type="compositionally biased region" description="Basic and acidic residues" evidence="4">
    <location>
        <begin position="10"/>
        <end position="22"/>
    </location>
</feature>
<comment type="similarity">
    <text evidence="3">Belongs to the glycosyl hydrolase 5 (cellulase A) family.</text>
</comment>
<sequence length="431" mass="46561">MSAASPPPADPRDGRHEETTDAHVTRVTREESAVAADCRFGVNYIPSKDWLYSWVDWDADSVRRDLEAIASLGLDHVRVQCLWPYFQPNRSFVSPVMLARLAELTDIAARCGLDVVVCVLNGWMSGTYFRPLWQGESVSVFTDADALEAERSLIAAVAGAVADRPNVLGIDVANEPNAMASFVGNDVTRAQGDAWVRTMLGHCDLVMPGGLHGVGVDHVPWLHDDGPFSRDVLATDGAVSTVHSWVYFTGALERYGVDGVGTHHLARYLVELARAYGTSRERPVWLQEIGVSSQWVPEADLPAFAASILTNALAARPWGITWWCSHDIDRALAGFDELEYDLGLLTVDNEVKPMGAAIAAVVAAYRRGEAGDDRPDGERPRLVVPAGQVPDLDFADRYFALVAAGEDPMVVVEGAAPVTAAAAGVSELVTD</sequence>
<reference evidence="6 7" key="1">
    <citation type="submission" date="2022-07" db="EMBL/GenBank/DDBJ databases">
        <title>Novel species in genus cellulomonas.</title>
        <authorList>
            <person name="Ye L."/>
        </authorList>
    </citation>
    <scope>NUCLEOTIDE SEQUENCE [LARGE SCALE GENOMIC DNA]</scope>
    <source>
        <strain evidence="7">zg-Y908</strain>
    </source>
</reference>
<evidence type="ECO:0000256" key="3">
    <source>
        <dbReference type="RuleBase" id="RU361153"/>
    </source>
</evidence>
<proteinExistence type="inferred from homology"/>
<keyword evidence="7" id="KW-1185">Reference proteome</keyword>
<organism evidence="6 7">
    <name type="scientific">Cellulomonas wangsupingiae</name>
    <dbReference type="NCBI Taxonomy" id="2968085"/>
    <lineage>
        <taxon>Bacteria</taxon>
        <taxon>Bacillati</taxon>
        <taxon>Actinomycetota</taxon>
        <taxon>Actinomycetes</taxon>
        <taxon>Micrococcales</taxon>
        <taxon>Cellulomonadaceae</taxon>
        <taxon>Cellulomonas</taxon>
    </lineage>
</organism>
<name>A0ABY5K5P4_9CELL</name>
<evidence type="ECO:0000259" key="5">
    <source>
        <dbReference type="Pfam" id="PF00150"/>
    </source>
</evidence>
<dbReference type="Proteomes" id="UP001317322">
    <property type="component" value="Chromosome"/>
</dbReference>
<dbReference type="InterPro" id="IPR017853">
    <property type="entry name" value="GH"/>
</dbReference>
<evidence type="ECO:0000256" key="1">
    <source>
        <dbReference type="ARBA" id="ARBA00022801"/>
    </source>
</evidence>
<protein>
    <submittedName>
        <fullName evidence="6">Cellulase family glycosylhydrolase</fullName>
    </submittedName>
</protein>
<keyword evidence="1 3" id="KW-0378">Hydrolase</keyword>
<gene>
    <name evidence="6" type="ORF">NP075_15265</name>
</gene>
<feature type="region of interest" description="Disordered" evidence="4">
    <location>
        <begin position="1"/>
        <end position="22"/>
    </location>
</feature>
<dbReference type="Gene3D" id="3.20.20.80">
    <property type="entry name" value="Glycosidases"/>
    <property type="match status" value="1"/>
</dbReference>
<dbReference type="InterPro" id="IPR001547">
    <property type="entry name" value="Glyco_hydro_5"/>
</dbReference>
<dbReference type="SUPFAM" id="SSF51445">
    <property type="entry name" value="(Trans)glycosidases"/>
    <property type="match status" value="1"/>
</dbReference>
<evidence type="ECO:0000313" key="6">
    <source>
        <dbReference type="EMBL" id="UUI64462.1"/>
    </source>
</evidence>
<evidence type="ECO:0000313" key="7">
    <source>
        <dbReference type="Proteomes" id="UP001317322"/>
    </source>
</evidence>
<dbReference type="EMBL" id="CP101989">
    <property type="protein sequence ID" value="UUI64462.1"/>
    <property type="molecule type" value="Genomic_DNA"/>
</dbReference>
<evidence type="ECO:0000256" key="4">
    <source>
        <dbReference type="SAM" id="MobiDB-lite"/>
    </source>
</evidence>
<dbReference type="RefSeq" id="WP_227566575.1">
    <property type="nucleotide sequence ID" value="NZ_CP101989.1"/>
</dbReference>
<evidence type="ECO:0000256" key="2">
    <source>
        <dbReference type="ARBA" id="ARBA00023295"/>
    </source>
</evidence>